<dbReference type="EMBL" id="CAJPIN010006495">
    <property type="protein sequence ID" value="CAG2058032.1"/>
    <property type="molecule type" value="Genomic_DNA"/>
</dbReference>
<keyword evidence="2" id="KW-1185">Reference proteome</keyword>
<evidence type="ECO:0000313" key="1">
    <source>
        <dbReference type="EMBL" id="CAG2058032.1"/>
    </source>
</evidence>
<dbReference type="SUPFAM" id="SSF48371">
    <property type="entry name" value="ARM repeat"/>
    <property type="match status" value="1"/>
</dbReference>
<reference evidence="1" key="1">
    <citation type="submission" date="2021-03" db="EMBL/GenBank/DDBJ databases">
        <authorList>
            <person name="Tran Van P."/>
        </authorList>
    </citation>
    <scope>NUCLEOTIDE SEQUENCE</scope>
</reference>
<organism evidence="1 2">
    <name type="scientific">Timema podura</name>
    <name type="common">Walking stick</name>
    <dbReference type="NCBI Taxonomy" id="61482"/>
    <lineage>
        <taxon>Eukaryota</taxon>
        <taxon>Metazoa</taxon>
        <taxon>Ecdysozoa</taxon>
        <taxon>Arthropoda</taxon>
        <taxon>Hexapoda</taxon>
        <taxon>Insecta</taxon>
        <taxon>Pterygota</taxon>
        <taxon>Neoptera</taxon>
        <taxon>Polyneoptera</taxon>
        <taxon>Phasmatodea</taxon>
        <taxon>Timematodea</taxon>
        <taxon>Timematoidea</taxon>
        <taxon>Timematidae</taxon>
        <taxon>Timema</taxon>
    </lineage>
</organism>
<dbReference type="InterPro" id="IPR011989">
    <property type="entry name" value="ARM-like"/>
</dbReference>
<name>A0ABN7NTY2_TIMPD</name>
<dbReference type="Gene3D" id="1.25.10.10">
    <property type="entry name" value="Leucine-rich Repeat Variant"/>
    <property type="match status" value="1"/>
</dbReference>
<proteinExistence type="predicted"/>
<dbReference type="InterPro" id="IPR016024">
    <property type="entry name" value="ARM-type_fold"/>
</dbReference>
<comment type="caution">
    <text evidence="1">The sequence shown here is derived from an EMBL/GenBank/DDBJ whole genome shotgun (WGS) entry which is preliminary data.</text>
</comment>
<gene>
    <name evidence="1" type="ORF">TPAB3V08_LOCUS5007</name>
</gene>
<dbReference type="Pfam" id="PF18816">
    <property type="entry name" value="Importin_rep_5"/>
    <property type="match status" value="1"/>
</dbReference>
<feature type="non-terminal residue" evidence="1">
    <location>
        <position position="1"/>
    </location>
</feature>
<dbReference type="InterPro" id="IPR040928">
    <property type="entry name" value="Importin_rep_5"/>
</dbReference>
<sequence length="172" mass="19223">SAVCAEAVPRLVKIITDPESRAVENINPTENAISAITKILKYNSSRLNVQELLPHWIFLVLPRLGTRPSTLSWLPVWEDMDEAPHVYGYLCDLIEANHPLVLGNNHENLPKLIAIIAEAFARDAINVDHTEAKRMISLIRQVQGNENMFQACIGQLTVEQQQALHEVLSGTN</sequence>
<accession>A0ABN7NTY2</accession>
<protein>
    <submittedName>
        <fullName evidence="1">Uncharacterized protein</fullName>
    </submittedName>
</protein>
<dbReference type="Proteomes" id="UP001153148">
    <property type="component" value="Unassembled WGS sequence"/>
</dbReference>
<evidence type="ECO:0000313" key="2">
    <source>
        <dbReference type="Proteomes" id="UP001153148"/>
    </source>
</evidence>